<dbReference type="InterPro" id="IPR036390">
    <property type="entry name" value="WH_DNA-bd_sf"/>
</dbReference>
<evidence type="ECO:0000313" key="8">
    <source>
        <dbReference type="Proteomes" id="UP000323142"/>
    </source>
</evidence>
<feature type="domain" description="HTH lysR-type" evidence="6">
    <location>
        <begin position="64"/>
        <end position="121"/>
    </location>
</feature>
<dbReference type="OrthoDB" id="9774011at2"/>
<dbReference type="InterPro" id="IPR050389">
    <property type="entry name" value="LysR-type_TF"/>
</dbReference>
<evidence type="ECO:0000256" key="5">
    <source>
        <dbReference type="ARBA" id="ARBA00023163"/>
    </source>
</evidence>
<comment type="similarity">
    <text evidence="1">Belongs to the LysR transcriptional regulatory family.</text>
</comment>
<protein>
    <submittedName>
        <fullName evidence="7">LysR family transcriptional regulator</fullName>
    </submittedName>
</protein>
<reference evidence="7 8" key="2">
    <citation type="submission" date="2019-09" db="EMBL/GenBank/DDBJ databases">
        <authorList>
            <person name="Jin C."/>
        </authorList>
    </citation>
    <scope>NUCLEOTIDE SEQUENCE [LARGE SCALE GENOMIC DNA]</scope>
    <source>
        <strain evidence="7 8">BN140002</strain>
    </source>
</reference>
<dbReference type="EMBL" id="VUOA01000022">
    <property type="protein sequence ID" value="KAA2236798.1"/>
    <property type="molecule type" value="Genomic_DNA"/>
</dbReference>
<organism evidence="7 8">
    <name type="scientific">Salinarimonas soli</name>
    <dbReference type="NCBI Taxonomy" id="1638099"/>
    <lineage>
        <taxon>Bacteria</taxon>
        <taxon>Pseudomonadati</taxon>
        <taxon>Pseudomonadota</taxon>
        <taxon>Alphaproteobacteria</taxon>
        <taxon>Hyphomicrobiales</taxon>
        <taxon>Salinarimonadaceae</taxon>
        <taxon>Salinarimonas</taxon>
    </lineage>
</organism>
<dbReference type="InterPro" id="IPR037402">
    <property type="entry name" value="YidZ_PBP2"/>
</dbReference>
<dbReference type="Proteomes" id="UP000323142">
    <property type="component" value="Unassembled WGS sequence"/>
</dbReference>
<evidence type="ECO:0000256" key="4">
    <source>
        <dbReference type="ARBA" id="ARBA00023125"/>
    </source>
</evidence>
<dbReference type="CDD" id="cd08417">
    <property type="entry name" value="PBP2_Nitroaromatics_like"/>
    <property type="match status" value="1"/>
</dbReference>
<dbReference type="AlphaFoldDB" id="A0A5B2VDI8"/>
<dbReference type="InterPro" id="IPR005119">
    <property type="entry name" value="LysR_subst-bd"/>
</dbReference>
<sequence>MPRREQRARRCPARLTRDSCDDEHDDLLRAPLTGRHRMEVGSPEPCGQCIDGIQTMREVNLRGLDLNLLVLLDHLIDHRNITRAAAAANMSQPAMSRALGRLRGTLGDPILARGADGLVPTPRALLLQPALKRVLAEITGLVSPGVFDPATWQGEIRMAATDHQTILLLPDLVARLSREAPRLDVRVVPFLAAMLDELRDGRIHLSFGIAEQALPAGLRCEPLYRDAFVTLLRRGHPAAEDWTLERFAGLDHVLVTVLGDGRGVLDEDLARLGFRRRVALRLPHFYAAMAVVARSDHVVTLPRTLAMRFAQGVDLIALPPPFARAPFTPTLIWPEALDADPGMAWLRRTVREEALRIPGVMPL</sequence>
<dbReference type="SUPFAM" id="SSF53850">
    <property type="entry name" value="Periplasmic binding protein-like II"/>
    <property type="match status" value="1"/>
</dbReference>
<dbReference type="InterPro" id="IPR000847">
    <property type="entry name" value="LysR_HTH_N"/>
</dbReference>
<keyword evidence="5" id="KW-0804">Transcription</keyword>
<dbReference type="Gene3D" id="1.10.10.10">
    <property type="entry name" value="Winged helix-like DNA-binding domain superfamily/Winged helix DNA-binding domain"/>
    <property type="match status" value="1"/>
</dbReference>
<name>A0A5B2VDI8_9HYPH</name>
<dbReference type="InterPro" id="IPR036388">
    <property type="entry name" value="WH-like_DNA-bd_sf"/>
</dbReference>
<proteinExistence type="inferred from homology"/>
<dbReference type="PROSITE" id="PS50931">
    <property type="entry name" value="HTH_LYSR"/>
    <property type="match status" value="1"/>
</dbReference>
<dbReference type="Pfam" id="PF03466">
    <property type="entry name" value="LysR_substrate"/>
    <property type="match status" value="1"/>
</dbReference>
<dbReference type="GO" id="GO:0003700">
    <property type="term" value="F:DNA-binding transcription factor activity"/>
    <property type="evidence" value="ECO:0007669"/>
    <property type="project" value="InterPro"/>
</dbReference>
<dbReference type="PRINTS" id="PR00039">
    <property type="entry name" value="HTHLYSR"/>
</dbReference>
<dbReference type="GO" id="GO:0003677">
    <property type="term" value="F:DNA binding"/>
    <property type="evidence" value="ECO:0007669"/>
    <property type="project" value="UniProtKB-KW"/>
</dbReference>
<gene>
    <name evidence="7" type="ORF">F0L46_12435</name>
</gene>
<evidence type="ECO:0000256" key="2">
    <source>
        <dbReference type="ARBA" id="ARBA00022458"/>
    </source>
</evidence>
<keyword evidence="4" id="KW-0238">DNA-binding</keyword>
<evidence type="ECO:0000256" key="1">
    <source>
        <dbReference type="ARBA" id="ARBA00009437"/>
    </source>
</evidence>
<keyword evidence="3" id="KW-0805">Transcription regulation</keyword>
<reference evidence="7 8" key="1">
    <citation type="submission" date="2019-09" db="EMBL/GenBank/DDBJ databases">
        <title>Salinarimonas rosea gen. nov., sp. nov., a new member of the a-2 subgroup of the Proteobacteria.</title>
        <authorList>
            <person name="Liu J."/>
        </authorList>
    </citation>
    <scope>NUCLEOTIDE SEQUENCE [LARGE SCALE GENOMIC DNA]</scope>
    <source>
        <strain evidence="7 8">BN140002</strain>
    </source>
</reference>
<evidence type="ECO:0000259" key="6">
    <source>
        <dbReference type="PROSITE" id="PS50931"/>
    </source>
</evidence>
<comment type="caution">
    <text evidence="7">The sequence shown here is derived from an EMBL/GenBank/DDBJ whole genome shotgun (WGS) entry which is preliminary data.</text>
</comment>
<evidence type="ECO:0000313" key="7">
    <source>
        <dbReference type="EMBL" id="KAA2236798.1"/>
    </source>
</evidence>
<dbReference type="Gene3D" id="3.40.190.10">
    <property type="entry name" value="Periplasmic binding protein-like II"/>
    <property type="match status" value="2"/>
</dbReference>
<dbReference type="PANTHER" id="PTHR30118">
    <property type="entry name" value="HTH-TYPE TRANSCRIPTIONAL REGULATOR LEUO-RELATED"/>
    <property type="match status" value="1"/>
</dbReference>
<dbReference type="SUPFAM" id="SSF46785">
    <property type="entry name" value="Winged helix' DNA-binding domain"/>
    <property type="match status" value="1"/>
</dbReference>
<evidence type="ECO:0000256" key="3">
    <source>
        <dbReference type="ARBA" id="ARBA00023015"/>
    </source>
</evidence>
<accession>A0A5B2VDI8</accession>
<dbReference type="PANTHER" id="PTHR30118:SF15">
    <property type="entry name" value="TRANSCRIPTIONAL REGULATORY PROTEIN"/>
    <property type="match status" value="1"/>
</dbReference>
<dbReference type="Pfam" id="PF00126">
    <property type="entry name" value="HTH_1"/>
    <property type="match status" value="1"/>
</dbReference>
<keyword evidence="2" id="KW-0536">Nodulation</keyword>
<keyword evidence="8" id="KW-1185">Reference proteome</keyword>